<dbReference type="Gene3D" id="1.10.8.60">
    <property type="match status" value="1"/>
</dbReference>
<dbReference type="SMART" id="SM00760">
    <property type="entry name" value="Bac_DnaA_C"/>
    <property type="match status" value="1"/>
</dbReference>
<keyword evidence="2 8" id="KW-0963">Cytoplasm</keyword>
<dbReference type="InterPro" id="IPR020591">
    <property type="entry name" value="Chromosome_initiator_DnaA-like"/>
</dbReference>
<dbReference type="InterPro" id="IPR003593">
    <property type="entry name" value="AAA+_ATPase"/>
</dbReference>
<evidence type="ECO:0000256" key="4">
    <source>
        <dbReference type="ARBA" id="ARBA00022741"/>
    </source>
</evidence>
<dbReference type="EMBL" id="JACRTL010000003">
    <property type="protein sequence ID" value="MBC8610895.1"/>
    <property type="molecule type" value="Genomic_DNA"/>
</dbReference>
<dbReference type="Proteomes" id="UP000632659">
    <property type="component" value="Unassembled WGS sequence"/>
</dbReference>
<organism evidence="14 15">
    <name type="scientific">Massiliimalia timonensis</name>
    <dbReference type="NCBI Taxonomy" id="1987501"/>
    <lineage>
        <taxon>Bacteria</taxon>
        <taxon>Bacillati</taxon>
        <taxon>Bacillota</taxon>
        <taxon>Clostridia</taxon>
        <taxon>Eubacteriales</taxon>
        <taxon>Oscillospiraceae</taxon>
        <taxon>Massiliimalia</taxon>
    </lineage>
</organism>
<dbReference type="GO" id="GO:0006270">
    <property type="term" value="P:DNA replication initiation"/>
    <property type="evidence" value="ECO:0007669"/>
    <property type="project" value="UniProtKB-UniRule"/>
</dbReference>
<dbReference type="InterPro" id="IPR018312">
    <property type="entry name" value="Chromosome_initiator_DnaA_CS"/>
</dbReference>
<comment type="similarity">
    <text evidence="1 8 11">Belongs to the DnaA family.</text>
</comment>
<dbReference type="GO" id="GO:0006275">
    <property type="term" value="P:regulation of DNA replication"/>
    <property type="evidence" value="ECO:0007669"/>
    <property type="project" value="UniProtKB-UniRule"/>
</dbReference>
<dbReference type="AlphaFoldDB" id="A0A8J6PJQ4"/>
<dbReference type="Pfam" id="PF08299">
    <property type="entry name" value="Bac_DnaA_C"/>
    <property type="match status" value="1"/>
</dbReference>
<evidence type="ECO:0000256" key="9">
    <source>
        <dbReference type="NCBIfam" id="TIGR00362"/>
    </source>
</evidence>
<evidence type="ECO:0000313" key="15">
    <source>
        <dbReference type="Proteomes" id="UP000632659"/>
    </source>
</evidence>
<dbReference type="GO" id="GO:0008289">
    <property type="term" value="F:lipid binding"/>
    <property type="evidence" value="ECO:0007669"/>
    <property type="project" value="UniProtKB-KW"/>
</dbReference>
<dbReference type="Pfam" id="PF00308">
    <property type="entry name" value="Bac_DnaA"/>
    <property type="match status" value="1"/>
</dbReference>
<dbReference type="CDD" id="cd06571">
    <property type="entry name" value="Bac_DnaA_C"/>
    <property type="match status" value="1"/>
</dbReference>
<dbReference type="RefSeq" id="WP_093989160.1">
    <property type="nucleotide sequence ID" value="NZ_FYDD01000004.1"/>
</dbReference>
<evidence type="ECO:0000256" key="11">
    <source>
        <dbReference type="RuleBase" id="RU004227"/>
    </source>
</evidence>
<comment type="subcellular location">
    <subcellularLocation>
        <location evidence="8">Cytoplasm</location>
    </subcellularLocation>
</comment>
<dbReference type="Gene3D" id="3.30.300.180">
    <property type="match status" value="1"/>
</dbReference>
<dbReference type="HAMAP" id="MF_00377">
    <property type="entry name" value="DnaA_bact"/>
    <property type="match status" value="1"/>
</dbReference>
<dbReference type="InterPro" id="IPR038454">
    <property type="entry name" value="DnaA_N_sf"/>
</dbReference>
<name>A0A8J6PJQ4_9FIRM</name>
<evidence type="ECO:0000256" key="1">
    <source>
        <dbReference type="ARBA" id="ARBA00006583"/>
    </source>
</evidence>
<dbReference type="PANTHER" id="PTHR30050">
    <property type="entry name" value="CHROMOSOMAL REPLICATION INITIATOR PROTEIN DNAA"/>
    <property type="match status" value="1"/>
</dbReference>
<comment type="function">
    <text evidence="8 10">Plays an essential role in the initiation and regulation of chromosomal replication. ATP-DnaA binds to the origin of replication (oriC) to initiate formation of the DNA replication initiation complex once per cell cycle. Binds the DnaA box (a 9 base pair repeat at the origin) and separates the double-stranded (ds)DNA. Forms a right-handed helical filament on oriC DNA; dsDNA binds to the exterior of the filament while single-stranded (ss)DNA is stabiized in the filament's interior. The ATP-DnaA-oriC complex binds and stabilizes one strand of the AT-rich DNA unwinding element (DUE), permitting loading of DNA polymerase. After initiation quickly degrades to an ADP-DnaA complex that is not apt for DNA replication. Binds acidic phospholipids.</text>
</comment>
<evidence type="ECO:0000256" key="7">
    <source>
        <dbReference type="ARBA" id="ARBA00023125"/>
    </source>
</evidence>
<feature type="region of interest" description="Domain IV, binds dsDNA" evidence="8">
    <location>
        <begin position="347"/>
        <end position="468"/>
    </location>
</feature>
<dbReference type="Gene3D" id="3.40.50.300">
    <property type="entry name" value="P-loop containing nucleotide triphosphate hydrolases"/>
    <property type="match status" value="1"/>
</dbReference>
<dbReference type="PANTHER" id="PTHR30050:SF2">
    <property type="entry name" value="CHROMOSOMAL REPLICATION INITIATOR PROTEIN DNAA"/>
    <property type="match status" value="1"/>
</dbReference>
<feature type="region of interest" description="Domain I, interacts with DnaA modulators" evidence="8">
    <location>
        <begin position="1"/>
        <end position="103"/>
    </location>
</feature>
<dbReference type="Pfam" id="PF11638">
    <property type="entry name" value="DnaA_N"/>
    <property type="match status" value="1"/>
</dbReference>
<dbReference type="SMART" id="SM00382">
    <property type="entry name" value="AAA"/>
    <property type="match status" value="1"/>
</dbReference>
<accession>A0A8J6PJQ4</accession>
<gene>
    <name evidence="8 14" type="primary">dnaA</name>
    <name evidence="14" type="ORF">H8702_07135</name>
</gene>
<evidence type="ECO:0000256" key="6">
    <source>
        <dbReference type="ARBA" id="ARBA00023121"/>
    </source>
</evidence>
<dbReference type="CDD" id="cd00009">
    <property type="entry name" value="AAA"/>
    <property type="match status" value="1"/>
</dbReference>
<keyword evidence="7 8" id="KW-0238">DNA-binding</keyword>
<dbReference type="SUPFAM" id="SSF48295">
    <property type="entry name" value="TrpR-like"/>
    <property type="match status" value="1"/>
</dbReference>
<dbReference type="InterPro" id="IPR027417">
    <property type="entry name" value="P-loop_NTPase"/>
</dbReference>
<keyword evidence="4 8" id="KW-0547">Nucleotide-binding</keyword>
<evidence type="ECO:0000256" key="5">
    <source>
        <dbReference type="ARBA" id="ARBA00022840"/>
    </source>
</evidence>
<dbReference type="InterPro" id="IPR001957">
    <property type="entry name" value="Chromosome_initiator_DnaA"/>
</dbReference>
<dbReference type="GO" id="GO:0005524">
    <property type="term" value="F:ATP binding"/>
    <property type="evidence" value="ECO:0007669"/>
    <property type="project" value="UniProtKB-UniRule"/>
</dbReference>
<feature type="region of interest" description="Domain III, AAA+ region" evidence="8">
    <location>
        <begin position="130"/>
        <end position="346"/>
    </location>
</feature>
<keyword evidence="15" id="KW-1185">Reference proteome</keyword>
<dbReference type="GO" id="GO:0005737">
    <property type="term" value="C:cytoplasm"/>
    <property type="evidence" value="ECO:0007669"/>
    <property type="project" value="UniProtKB-SubCell"/>
</dbReference>
<feature type="binding site" evidence="8">
    <location>
        <position position="176"/>
    </location>
    <ligand>
        <name>ATP</name>
        <dbReference type="ChEBI" id="CHEBI:30616"/>
    </ligand>
</feature>
<keyword evidence="5 8" id="KW-0067">ATP-binding</keyword>
<dbReference type="PRINTS" id="PR00051">
    <property type="entry name" value="DNAA"/>
</dbReference>
<dbReference type="InterPro" id="IPR024633">
    <property type="entry name" value="DnaA_N_dom"/>
</dbReference>
<evidence type="ECO:0000256" key="2">
    <source>
        <dbReference type="ARBA" id="ARBA00022490"/>
    </source>
</evidence>
<dbReference type="PROSITE" id="PS01008">
    <property type="entry name" value="DNAA"/>
    <property type="match status" value="1"/>
</dbReference>
<dbReference type="Gene3D" id="1.10.1750.10">
    <property type="match status" value="1"/>
</dbReference>
<evidence type="ECO:0000256" key="3">
    <source>
        <dbReference type="ARBA" id="ARBA00022705"/>
    </source>
</evidence>
<dbReference type="OrthoDB" id="9807019at2"/>
<reference evidence="14" key="1">
    <citation type="submission" date="2020-08" db="EMBL/GenBank/DDBJ databases">
        <title>Genome public.</title>
        <authorList>
            <person name="Liu C."/>
            <person name="Sun Q."/>
        </authorList>
    </citation>
    <scope>NUCLEOTIDE SEQUENCE</scope>
    <source>
        <strain evidence="14">NSJ-15</strain>
    </source>
</reference>
<dbReference type="NCBIfam" id="TIGR00362">
    <property type="entry name" value="DnaA"/>
    <property type="match status" value="1"/>
</dbReference>
<evidence type="ECO:0000256" key="10">
    <source>
        <dbReference type="RuleBase" id="RU000577"/>
    </source>
</evidence>
<proteinExistence type="inferred from homology"/>
<comment type="caution">
    <text evidence="14">The sequence shown here is derived from an EMBL/GenBank/DDBJ whole genome shotgun (WGS) entry which is preliminary data.</text>
</comment>
<evidence type="ECO:0000256" key="8">
    <source>
        <dbReference type="HAMAP-Rule" id="MF_00377"/>
    </source>
</evidence>
<comment type="caution">
    <text evidence="8">Lacks conserved residue(s) required for the propagation of feature annotation.</text>
</comment>
<feature type="domain" description="AAA+ ATPase" evidence="12">
    <location>
        <begin position="163"/>
        <end position="291"/>
    </location>
</feature>
<comment type="subunit">
    <text evidence="8">Oligomerizes as a right-handed, spiral filament on DNA at oriC.</text>
</comment>
<dbReference type="GO" id="GO:0003688">
    <property type="term" value="F:DNA replication origin binding"/>
    <property type="evidence" value="ECO:0007669"/>
    <property type="project" value="UniProtKB-UniRule"/>
</dbReference>
<evidence type="ECO:0000259" key="13">
    <source>
        <dbReference type="SMART" id="SM00760"/>
    </source>
</evidence>
<dbReference type="InterPro" id="IPR013159">
    <property type="entry name" value="DnaA_C"/>
</dbReference>
<sequence>MESFSEVLNLVKNSLKSEISDVAFQCWISPIEAIKLEGSNAHICVANPFHKDILNNQYKNKLEKGFTEILGFPVNLVIQTNEEIQQNIDQQDIPKTILPEENNDAELEGYNKALDFMETQQNKLNETLKNGNYDYTFDTFIVGSSNNFAYAACKAVAQKNSAAYNPLFIHGPSGLGKTHLLYAIKHEFAKNNPNANIIYVSSETFTNELINAIQKQTIGEFRNKYRKADILLIDDIQFIAGKESTQEEFFHTFNELHQVGKQIVLTSDRPPKDIKTLEDRLKNRFEWGLLTDIGLPDFETRIAIIKRKADLLNINIPDDVAQFIASKLKNNIRQLEGAVKKIKAYKYYAGSNPSLSVAQTVIKEILNDNQPAPVTVEKIIEEVAKTYSVTPEDIRSNKRTAPLPIARQVSIYVVREITQMTQAAIGDEFGGRDHATIVYSIQKVQKIIEKDAHTKAIVDDIIKNIRDK</sequence>
<evidence type="ECO:0000313" key="14">
    <source>
        <dbReference type="EMBL" id="MBC8610895.1"/>
    </source>
</evidence>
<dbReference type="FunFam" id="3.40.50.300:FF:000668">
    <property type="entry name" value="Chromosomal replication initiator protein DnaA"/>
    <property type="match status" value="1"/>
</dbReference>
<dbReference type="InterPro" id="IPR010921">
    <property type="entry name" value="Trp_repressor/repl_initiator"/>
</dbReference>
<feature type="binding site" evidence="8">
    <location>
        <position position="178"/>
    </location>
    <ligand>
        <name>ATP</name>
        <dbReference type="ChEBI" id="CHEBI:30616"/>
    </ligand>
</feature>
<keyword evidence="6 8" id="KW-0446">Lipid-binding</keyword>
<evidence type="ECO:0000259" key="12">
    <source>
        <dbReference type="SMART" id="SM00382"/>
    </source>
</evidence>
<keyword evidence="3 8" id="KW-0235">DNA replication</keyword>
<protein>
    <recommendedName>
        <fullName evidence="8 9">Chromosomal replication initiator protein DnaA</fullName>
    </recommendedName>
</protein>
<dbReference type="SUPFAM" id="SSF52540">
    <property type="entry name" value="P-loop containing nucleoside triphosphate hydrolases"/>
    <property type="match status" value="1"/>
</dbReference>
<feature type="binding site" evidence="8">
    <location>
        <position position="177"/>
    </location>
    <ligand>
        <name>ATP</name>
        <dbReference type="ChEBI" id="CHEBI:30616"/>
    </ligand>
</feature>
<dbReference type="InterPro" id="IPR013317">
    <property type="entry name" value="DnaA_dom"/>
</dbReference>
<comment type="domain">
    <text evidence="8">Domain I is involved in oligomerization and binding regulators, domain II is flexibile and of varying length in different bacteria, domain III forms the AAA+ region, while domain IV binds dsDNA.</text>
</comment>
<feature type="domain" description="Chromosomal replication initiator DnaA C-terminal" evidence="13">
    <location>
        <begin position="375"/>
        <end position="444"/>
    </location>
</feature>
<feature type="binding site" evidence="8">
    <location>
        <position position="174"/>
    </location>
    <ligand>
        <name>ATP</name>
        <dbReference type="ChEBI" id="CHEBI:30616"/>
    </ligand>
</feature>
<dbReference type="GO" id="GO:0005886">
    <property type="term" value="C:plasma membrane"/>
    <property type="evidence" value="ECO:0007669"/>
    <property type="project" value="TreeGrafter"/>
</dbReference>